<dbReference type="Proteomes" id="UP000270046">
    <property type="component" value="Chromosome"/>
</dbReference>
<organism evidence="1 2">
    <name type="scientific">Mucilaginibacter celer</name>
    <dbReference type="NCBI Taxonomy" id="2305508"/>
    <lineage>
        <taxon>Bacteria</taxon>
        <taxon>Pseudomonadati</taxon>
        <taxon>Bacteroidota</taxon>
        <taxon>Sphingobacteriia</taxon>
        <taxon>Sphingobacteriales</taxon>
        <taxon>Sphingobacteriaceae</taxon>
        <taxon>Mucilaginibacter</taxon>
    </lineage>
</organism>
<keyword evidence="2" id="KW-1185">Reference proteome</keyword>
<reference evidence="1 2" key="1">
    <citation type="submission" date="2018-10" db="EMBL/GenBank/DDBJ databases">
        <title>Genome sequencing of Mucilaginibacter sp. HYN0043.</title>
        <authorList>
            <person name="Kim M."/>
            <person name="Yi H."/>
        </authorList>
    </citation>
    <scope>NUCLEOTIDE SEQUENCE [LARGE SCALE GENOMIC DNA]</scope>
    <source>
        <strain evidence="1 2">HYN0043</strain>
    </source>
</reference>
<name>A0A494W096_9SPHI</name>
<evidence type="ECO:0000313" key="1">
    <source>
        <dbReference type="EMBL" id="AYL96875.1"/>
    </source>
</evidence>
<dbReference type="EMBL" id="CP032869">
    <property type="protein sequence ID" value="AYL96875.1"/>
    <property type="molecule type" value="Genomic_DNA"/>
</dbReference>
<sequence>MGYFNNNKLNTMTAEKMIIITGKQYLVLKQQLESSEGLTYNIGTDKHPELVRITNIYMDTDADFTRNPKQFASMHEDLNVQVKLEYTPPAV</sequence>
<accession>A0A494W096</accession>
<protein>
    <submittedName>
        <fullName evidence="1">Uncharacterized protein</fullName>
    </submittedName>
</protein>
<gene>
    <name evidence="1" type="ORF">HYN43_016885</name>
</gene>
<dbReference type="AlphaFoldDB" id="A0A494W096"/>
<dbReference type="KEGG" id="muh:HYN43_016885"/>
<evidence type="ECO:0000313" key="2">
    <source>
        <dbReference type="Proteomes" id="UP000270046"/>
    </source>
</evidence>
<dbReference type="OrthoDB" id="797271at2"/>
<proteinExistence type="predicted"/>